<protein>
    <submittedName>
        <fullName evidence="2">ATP synthase F0 subunit 8</fullName>
    </submittedName>
</protein>
<name>A0AC34FIQ1_9BILA</name>
<evidence type="ECO:0000313" key="2">
    <source>
        <dbReference type="WBParaSite" id="ES5_v2.g17197.t1"/>
    </source>
</evidence>
<reference evidence="2" key="1">
    <citation type="submission" date="2022-11" db="UniProtKB">
        <authorList>
            <consortium name="WormBaseParasite"/>
        </authorList>
    </citation>
    <scope>IDENTIFICATION</scope>
</reference>
<dbReference type="WBParaSite" id="ES5_v2.g17197.t1">
    <property type="protein sequence ID" value="ES5_v2.g17197.t1"/>
    <property type="gene ID" value="ES5_v2.g17197"/>
</dbReference>
<dbReference type="Proteomes" id="UP000887579">
    <property type="component" value="Unplaced"/>
</dbReference>
<accession>A0AC34FIQ1</accession>
<evidence type="ECO:0000313" key="1">
    <source>
        <dbReference type="Proteomes" id="UP000887579"/>
    </source>
</evidence>
<sequence>MVNLDLPLNHRENANLIYGISYFYTVLVAALIWSIWRFVRSILSLKPKNIKKQVEKRLARHYAERRRYRQNLQQQKNESNSKMSLIESQQQLSKSQPEAQAQIPSKTKNATTKKEAMKTEKKAVEKG</sequence>
<organism evidence="1 2">
    <name type="scientific">Panagrolaimus sp. ES5</name>
    <dbReference type="NCBI Taxonomy" id="591445"/>
    <lineage>
        <taxon>Eukaryota</taxon>
        <taxon>Metazoa</taxon>
        <taxon>Ecdysozoa</taxon>
        <taxon>Nematoda</taxon>
        <taxon>Chromadorea</taxon>
        <taxon>Rhabditida</taxon>
        <taxon>Tylenchina</taxon>
        <taxon>Panagrolaimomorpha</taxon>
        <taxon>Panagrolaimoidea</taxon>
        <taxon>Panagrolaimidae</taxon>
        <taxon>Panagrolaimus</taxon>
    </lineage>
</organism>
<proteinExistence type="predicted"/>